<name>A0A922LH01_SCHHA</name>
<dbReference type="RefSeq" id="XP_051067202.1">
    <property type="nucleotide sequence ID" value="XM_051219107.1"/>
</dbReference>
<comment type="caution">
    <text evidence="1">The sequence shown here is derived from an EMBL/GenBank/DDBJ whole genome shotgun (WGS) entry which is preliminary data.</text>
</comment>
<reference evidence="1" key="4">
    <citation type="journal article" date="2022" name="PLoS Pathog.">
        <title>Chromosome-level genome of Schistosoma haematobium underpins genome-wide explorations of molecular variation.</title>
        <authorList>
            <person name="Stroehlein A.J."/>
            <person name="Korhonen P.K."/>
            <person name="Lee V.V."/>
            <person name="Ralph S.A."/>
            <person name="Mentink-Kane M."/>
            <person name="You H."/>
            <person name="McManus D.P."/>
            <person name="Tchuente L.T."/>
            <person name="Stothard J.R."/>
            <person name="Kaur P."/>
            <person name="Dudchenko O."/>
            <person name="Aiden E.L."/>
            <person name="Yang B."/>
            <person name="Yang H."/>
            <person name="Emery A.M."/>
            <person name="Webster B.L."/>
            <person name="Brindley P.J."/>
            <person name="Rollinson D."/>
            <person name="Chang B.C.H."/>
            <person name="Gasser R.B."/>
            <person name="Young N.D."/>
        </authorList>
    </citation>
    <scope>NUCLEOTIDE SEQUENCE</scope>
</reference>
<reference evidence="1" key="2">
    <citation type="journal article" date="2019" name="Gigascience">
        <title>High-quality Schistosoma haematobium genome achieved by single-molecule and long-range sequencing.</title>
        <authorList>
            <person name="Stroehlein A.J."/>
            <person name="Korhonen P.K."/>
            <person name="Chong T.M."/>
            <person name="Lim Y.L."/>
            <person name="Chan K.G."/>
            <person name="Webster B."/>
            <person name="Rollinson D."/>
            <person name="Brindley P.J."/>
            <person name="Gasser R.B."/>
            <person name="Young N.D."/>
        </authorList>
    </citation>
    <scope>NUCLEOTIDE SEQUENCE</scope>
</reference>
<dbReference type="EMBL" id="AMPZ03000004">
    <property type="protein sequence ID" value="KAH9584360.1"/>
    <property type="molecule type" value="Genomic_DNA"/>
</dbReference>
<dbReference type="CTD" id="75578238"/>
<organism evidence="1 2">
    <name type="scientific">Schistosoma haematobium</name>
    <name type="common">Blood fluke</name>
    <dbReference type="NCBI Taxonomy" id="6185"/>
    <lineage>
        <taxon>Eukaryota</taxon>
        <taxon>Metazoa</taxon>
        <taxon>Spiralia</taxon>
        <taxon>Lophotrochozoa</taxon>
        <taxon>Platyhelminthes</taxon>
        <taxon>Trematoda</taxon>
        <taxon>Digenea</taxon>
        <taxon>Strigeidida</taxon>
        <taxon>Schistosomatoidea</taxon>
        <taxon>Schistosomatidae</taxon>
        <taxon>Schistosoma</taxon>
    </lineage>
</organism>
<dbReference type="Proteomes" id="UP000471633">
    <property type="component" value="Unassembled WGS sequence"/>
</dbReference>
<dbReference type="KEGG" id="shx:MS3_00010711"/>
<reference evidence="1" key="1">
    <citation type="journal article" date="2012" name="Nat. Genet.">
        <title>Whole-genome sequence of Schistosoma haematobium.</title>
        <authorList>
            <person name="Young N.D."/>
            <person name="Jex A.R."/>
            <person name="Li B."/>
            <person name="Liu S."/>
            <person name="Yang L."/>
            <person name="Xiong Z."/>
            <person name="Li Y."/>
            <person name="Cantacessi C."/>
            <person name="Hall R.S."/>
            <person name="Xu X."/>
            <person name="Chen F."/>
            <person name="Wu X."/>
            <person name="Zerlotini A."/>
            <person name="Oliveira G."/>
            <person name="Hofmann A."/>
            <person name="Zhang G."/>
            <person name="Fang X."/>
            <person name="Kang Y."/>
            <person name="Campbell B.E."/>
            <person name="Loukas A."/>
            <person name="Ranganathan S."/>
            <person name="Rollinson D."/>
            <person name="Rinaldi G."/>
            <person name="Brindley P.J."/>
            <person name="Yang H."/>
            <person name="Wang J."/>
            <person name="Wang J."/>
            <person name="Gasser R.B."/>
        </authorList>
    </citation>
    <scope>NUCLEOTIDE SEQUENCE</scope>
</reference>
<evidence type="ECO:0008006" key="3">
    <source>
        <dbReference type="Google" id="ProtNLM"/>
    </source>
</evidence>
<keyword evidence="2" id="KW-1185">Reference proteome</keyword>
<evidence type="ECO:0000313" key="2">
    <source>
        <dbReference type="Proteomes" id="UP000471633"/>
    </source>
</evidence>
<proteinExistence type="predicted"/>
<sequence>MFSAIVFCNSVPITIGYESERLIQISLIEKLFAVRWFINKKIDGKKFTAKVTCLIHPGGKIVLYYDKVTPEIKEIGWEAKIVGKFICGRNTVQSQIITPVTWINSGTLVEYEAIGNYCPKYTSPEACRSATTLDITCFWCDKAKLCIDSTDRRAHKMKVKNCRVKMS</sequence>
<dbReference type="GeneID" id="75578238"/>
<gene>
    <name evidence="1" type="ORF">MS3_00010711</name>
</gene>
<evidence type="ECO:0000313" key="1">
    <source>
        <dbReference type="EMBL" id="KAH9584360.1"/>
    </source>
</evidence>
<protein>
    <recommendedName>
        <fullName evidence="3">Egg protein CP391S-like protein</fullName>
    </recommendedName>
</protein>
<reference evidence="1" key="3">
    <citation type="submission" date="2021-06" db="EMBL/GenBank/DDBJ databases">
        <title>Chromosome-level genome assembly for S. haematobium.</title>
        <authorList>
            <person name="Stroehlein A.J."/>
        </authorList>
    </citation>
    <scope>NUCLEOTIDE SEQUENCE</scope>
</reference>
<dbReference type="AlphaFoldDB" id="A0A922LH01"/>
<accession>A0A922LH01</accession>